<reference evidence="1 2" key="1">
    <citation type="submission" date="2016-10" db="EMBL/GenBank/DDBJ databases">
        <authorList>
            <person name="de Groot N.N."/>
        </authorList>
    </citation>
    <scope>NUCLEOTIDE SEQUENCE [LARGE SCALE GENOMIC DNA]</scope>
    <source>
        <strain evidence="1 2">LMG 23650</strain>
    </source>
</reference>
<evidence type="ECO:0000313" key="2">
    <source>
        <dbReference type="Proteomes" id="UP000199548"/>
    </source>
</evidence>
<organism evidence="1 2">
    <name type="scientific">Paraburkholderia megapolitana</name>
    <dbReference type="NCBI Taxonomy" id="420953"/>
    <lineage>
        <taxon>Bacteria</taxon>
        <taxon>Pseudomonadati</taxon>
        <taxon>Pseudomonadota</taxon>
        <taxon>Betaproteobacteria</taxon>
        <taxon>Burkholderiales</taxon>
        <taxon>Burkholderiaceae</taxon>
        <taxon>Paraburkholderia</taxon>
    </lineage>
</organism>
<name>A0A1I3DP71_9BURK</name>
<dbReference type="STRING" id="420953.SAMN05192543_101435"/>
<evidence type="ECO:0000313" key="1">
    <source>
        <dbReference type="EMBL" id="SFH88348.1"/>
    </source>
</evidence>
<dbReference type="OrthoDB" id="9030739at2"/>
<dbReference type="EMBL" id="FOQU01000001">
    <property type="protein sequence ID" value="SFH88348.1"/>
    <property type="molecule type" value="Genomic_DNA"/>
</dbReference>
<gene>
    <name evidence="1" type="ORF">SAMN05192543_101435</name>
</gene>
<dbReference type="Proteomes" id="UP000199548">
    <property type="component" value="Unassembled WGS sequence"/>
</dbReference>
<dbReference type="InterPro" id="IPR036648">
    <property type="entry name" value="CN_Hdrase_a/SCN_Hdrase_g_sf"/>
</dbReference>
<proteinExistence type="predicted"/>
<dbReference type="AlphaFoldDB" id="A0A1I3DP71"/>
<dbReference type="GO" id="GO:0003824">
    <property type="term" value="F:catalytic activity"/>
    <property type="evidence" value="ECO:0007669"/>
    <property type="project" value="InterPro"/>
</dbReference>
<keyword evidence="2" id="KW-1185">Reference proteome</keyword>
<dbReference type="SUPFAM" id="SSF56209">
    <property type="entry name" value="Nitrile hydratase alpha chain"/>
    <property type="match status" value="1"/>
</dbReference>
<protein>
    <submittedName>
        <fullName evidence="1">Ribosomal natural product, two-chain TOMM family</fullName>
    </submittedName>
</protein>
<dbReference type="RefSeq" id="WP_091006821.1">
    <property type="nucleotide sequence ID" value="NZ_CP041743.1"/>
</dbReference>
<dbReference type="InterPro" id="IPR022261">
    <property type="entry name" value="RNP_Burkhold"/>
</dbReference>
<dbReference type="NCBIfam" id="TIGR03795">
    <property type="entry name" value="RNP_Burkhold"/>
    <property type="match status" value="1"/>
</dbReference>
<sequence>MSQLASFPTYNQFLEYRAVIVQAIAASWHDPVFLEELIAHPKAALLKRFDYHYPLNLALKVHADSATWSPPTAGGWITKQENTLELMLPPAPAQHDQFSIALAAYNAKHIDILSCDE</sequence>
<accession>A0A1I3DP71</accession>
<dbReference type="GO" id="GO:0046914">
    <property type="term" value="F:transition metal ion binding"/>
    <property type="evidence" value="ECO:0007669"/>
    <property type="project" value="InterPro"/>
</dbReference>